<keyword evidence="3" id="KW-0560">Oxidoreductase</keyword>
<dbReference type="AlphaFoldDB" id="A0A382ZXZ1"/>
<keyword evidence="2" id="KW-0288">FMN</keyword>
<accession>A0A382ZXZ1</accession>
<dbReference type="SUPFAM" id="SSF51679">
    <property type="entry name" value="Bacterial luciferase-like"/>
    <property type="match status" value="1"/>
</dbReference>
<dbReference type="Gene3D" id="3.20.20.30">
    <property type="entry name" value="Luciferase-like domain"/>
    <property type="match status" value="1"/>
</dbReference>
<dbReference type="PANTHER" id="PTHR42847">
    <property type="entry name" value="ALKANESULFONATE MONOOXYGENASE"/>
    <property type="match status" value="1"/>
</dbReference>
<sequence>MPAKGGITCGGDFWQPEDIRAVEELGFDSFWTGEHIVYHRPILEAVTALTYAATLTSRIKIGPATLLLPLRHPTITAKQFSCLDVISKGRVRMTVGVGGDYPREFAACGIPMKERGRRVTESIEIMKKYWAGERFDYNGEMFQLEDV</sequence>
<gene>
    <name evidence="6" type="ORF">METZ01_LOCUS453043</name>
</gene>
<feature type="non-terminal residue" evidence="6">
    <location>
        <position position="147"/>
    </location>
</feature>
<dbReference type="PANTHER" id="PTHR42847:SF4">
    <property type="entry name" value="ALKANESULFONATE MONOOXYGENASE-RELATED"/>
    <property type="match status" value="1"/>
</dbReference>
<organism evidence="6">
    <name type="scientific">marine metagenome</name>
    <dbReference type="NCBI Taxonomy" id="408172"/>
    <lineage>
        <taxon>unclassified sequences</taxon>
        <taxon>metagenomes</taxon>
        <taxon>ecological metagenomes</taxon>
    </lineage>
</organism>
<dbReference type="InterPro" id="IPR011251">
    <property type="entry name" value="Luciferase-like_dom"/>
</dbReference>
<evidence type="ECO:0000313" key="6">
    <source>
        <dbReference type="EMBL" id="SVE00189.1"/>
    </source>
</evidence>
<evidence type="ECO:0000256" key="3">
    <source>
        <dbReference type="ARBA" id="ARBA00023002"/>
    </source>
</evidence>
<dbReference type="InterPro" id="IPR050172">
    <property type="entry name" value="SsuD_RutA_monooxygenase"/>
</dbReference>
<evidence type="ECO:0000256" key="4">
    <source>
        <dbReference type="ARBA" id="ARBA00023033"/>
    </source>
</evidence>
<feature type="domain" description="Luciferase-like" evidence="5">
    <location>
        <begin position="19"/>
        <end position="146"/>
    </location>
</feature>
<keyword evidence="4" id="KW-0503">Monooxygenase</keyword>
<dbReference type="EMBL" id="UINC01187457">
    <property type="protein sequence ID" value="SVE00189.1"/>
    <property type="molecule type" value="Genomic_DNA"/>
</dbReference>
<dbReference type="Pfam" id="PF00296">
    <property type="entry name" value="Bac_luciferase"/>
    <property type="match status" value="1"/>
</dbReference>
<evidence type="ECO:0000259" key="5">
    <source>
        <dbReference type="Pfam" id="PF00296"/>
    </source>
</evidence>
<evidence type="ECO:0000256" key="2">
    <source>
        <dbReference type="ARBA" id="ARBA00022643"/>
    </source>
</evidence>
<dbReference type="GO" id="GO:0008726">
    <property type="term" value="F:alkanesulfonate monooxygenase activity"/>
    <property type="evidence" value="ECO:0007669"/>
    <property type="project" value="TreeGrafter"/>
</dbReference>
<protein>
    <recommendedName>
        <fullName evidence="5">Luciferase-like domain-containing protein</fullName>
    </recommendedName>
</protein>
<reference evidence="6" key="1">
    <citation type="submission" date="2018-05" db="EMBL/GenBank/DDBJ databases">
        <authorList>
            <person name="Lanie J.A."/>
            <person name="Ng W.-L."/>
            <person name="Kazmierczak K.M."/>
            <person name="Andrzejewski T.M."/>
            <person name="Davidsen T.M."/>
            <person name="Wayne K.J."/>
            <person name="Tettelin H."/>
            <person name="Glass J.I."/>
            <person name="Rusch D."/>
            <person name="Podicherti R."/>
            <person name="Tsui H.-C.T."/>
            <person name="Winkler M.E."/>
        </authorList>
    </citation>
    <scope>NUCLEOTIDE SEQUENCE</scope>
</reference>
<dbReference type="InterPro" id="IPR036661">
    <property type="entry name" value="Luciferase-like_sf"/>
</dbReference>
<keyword evidence="1" id="KW-0285">Flavoprotein</keyword>
<proteinExistence type="predicted"/>
<dbReference type="GO" id="GO:0046306">
    <property type="term" value="P:alkanesulfonate catabolic process"/>
    <property type="evidence" value="ECO:0007669"/>
    <property type="project" value="TreeGrafter"/>
</dbReference>
<name>A0A382ZXZ1_9ZZZZ</name>
<evidence type="ECO:0000256" key="1">
    <source>
        <dbReference type="ARBA" id="ARBA00022630"/>
    </source>
</evidence>